<dbReference type="InterPro" id="IPR015421">
    <property type="entry name" value="PyrdxlP-dep_Trfase_major"/>
</dbReference>
<comment type="similarity">
    <text evidence="1 3">Belongs to the class-III pyridoxal-phosphate-dependent aminotransferase family.</text>
</comment>
<gene>
    <name evidence="4" type="ORF">PECM_000914</name>
</gene>
<dbReference type="InterPro" id="IPR049704">
    <property type="entry name" value="Aminotrans_3_PPA_site"/>
</dbReference>
<accession>A0A8J8VXT6</accession>
<dbReference type="GO" id="GO:0030170">
    <property type="term" value="F:pyridoxal phosphate binding"/>
    <property type="evidence" value="ECO:0007669"/>
    <property type="project" value="InterPro"/>
</dbReference>
<dbReference type="AlphaFoldDB" id="A0A8J8VXT6"/>
<dbReference type="Gene3D" id="3.90.1150.10">
    <property type="entry name" value="Aspartate Aminotransferase, domain 1"/>
    <property type="match status" value="1"/>
</dbReference>
<name>A0A8J8VXT6_9EURO</name>
<dbReference type="GO" id="GO:0008483">
    <property type="term" value="F:transaminase activity"/>
    <property type="evidence" value="ECO:0007669"/>
    <property type="project" value="UniProtKB-KW"/>
</dbReference>
<dbReference type="PIRSF" id="PIRSF000521">
    <property type="entry name" value="Transaminase_4ab_Lys_Orn"/>
    <property type="match status" value="1"/>
</dbReference>
<dbReference type="Proteomes" id="UP000631181">
    <property type="component" value="Unassembled WGS sequence"/>
</dbReference>
<dbReference type="OrthoDB" id="10261433at2759"/>
<dbReference type="Gene3D" id="3.40.640.10">
    <property type="entry name" value="Type I PLP-dependent aspartate aminotransferase-like (Major domain)"/>
    <property type="match status" value="1"/>
</dbReference>
<keyword evidence="4" id="KW-0808">Transferase</keyword>
<dbReference type="EMBL" id="WIWV01000113">
    <property type="protein sequence ID" value="KAF7713572.1"/>
    <property type="molecule type" value="Genomic_DNA"/>
</dbReference>
<keyword evidence="4" id="KW-0032">Aminotransferase</keyword>
<reference evidence="4" key="1">
    <citation type="journal article" date="2020" name="Front. Microbiol.">
        <title>Gene regulatory networks of Penicillium echinulatum 2HH and Penicillium oxalicum 114-2 inferred by a computational biology approach.</title>
        <authorList>
            <person name="Lenz A.R."/>
            <person name="Galan-Vasquez E."/>
            <person name="Balbinot E."/>
            <person name="De Abreu F.P."/>
            <person name="De Oliveira N.S."/>
            <person name="Da Rosa L.O."/>
            <person name="De Avila E Silva S."/>
            <person name="Camassola M."/>
            <person name="Dillon A.J.P."/>
            <person name="Perez-Rueda E."/>
        </authorList>
    </citation>
    <scope>NUCLEOTIDE SEQUENCE</scope>
    <source>
        <strain evidence="4">S1M29</strain>
    </source>
</reference>
<sequence>MTTFDLASATNHLLYTGIIISPVKVVRARGTYLTDEEGRRILDFTSGQRSSLLGHSHPEIVDVVKSQIETVDHLHSTMITEPVADLVLRLARLLPSPLEKTLLLNTGSESVEAGIKLAKAYTGKFEVIALTASYHGQTGAASSATFSKYRNTGLPCMPGQLAFPAPYAYGSPFQRDGKYDWEAEFDYGWSLVDRQSVGSLAAFVIEPILSGGGILELPSGYLTRLSAECKKRGIVLIVDEAQTGVGRTGKMFAFQEEEGFVPDILLLSKTLGCGVPLAALVTSAEIEKGCRNSVFYWNTTHQNDPLTAAVGNKTLEIVERDGLCQNSAERGAQLTQGLRQLQGKYGGWIGDVRGRGLLQGLELVTKSGAAMTAKDLGHAVVEKSLAGGLSCSVVPSPAQGSVIRLVPPITVSAQEIDQALQILDQSLAAVLVQ</sequence>
<evidence type="ECO:0000256" key="2">
    <source>
        <dbReference type="ARBA" id="ARBA00022898"/>
    </source>
</evidence>
<keyword evidence="2 3" id="KW-0663">Pyridoxal phosphate</keyword>
<evidence type="ECO:0000313" key="5">
    <source>
        <dbReference type="Proteomes" id="UP000631181"/>
    </source>
</evidence>
<dbReference type="CDD" id="cd00610">
    <property type="entry name" value="OAT_like"/>
    <property type="match status" value="1"/>
</dbReference>
<organism evidence="4 5">
    <name type="scientific">Penicillium ucsense</name>
    <dbReference type="NCBI Taxonomy" id="2839758"/>
    <lineage>
        <taxon>Eukaryota</taxon>
        <taxon>Fungi</taxon>
        <taxon>Dikarya</taxon>
        <taxon>Ascomycota</taxon>
        <taxon>Pezizomycotina</taxon>
        <taxon>Eurotiomycetes</taxon>
        <taxon>Eurotiomycetidae</taxon>
        <taxon>Eurotiales</taxon>
        <taxon>Aspergillaceae</taxon>
        <taxon>Penicillium</taxon>
    </lineage>
</organism>
<dbReference type="Pfam" id="PF00202">
    <property type="entry name" value="Aminotran_3"/>
    <property type="match status" value="1"/>
</dbReference>
<keyword evidence="5" id="KW-1185">Reference proteome</keyword>
<evidence type="ECO:0000313" key="4">
    <source>
        <dbReference type="EMBL" id="KAF7713572.1"/>
    </source>
</evidence>
<dbReference type="InterPro" id="IPR015424">
    <property type="entry name" value="PyrdxlP-dep_Trfase"/>
</dbReference>
<dbReference type="PANTHER" id="PTHR45688:SF13">
    <property type="entry name" value="ALANINE--GLYOXYLATE AMINOTRANSFERASE 2-LIKE"/>
    <property type="match status" value="1"/>
</dbReference>
<dbReference type="PROSITE" id="PS00600">
    <property type="entry name" value="AA_TRANSFER_CLASS_3"/>
    <property type="match status" value="1"/>
</dbReference>
<dbReference type="SUPFAM" id="SSF53383">
    <property type="entry name" value="PLP-dependent transferases"/>
    <property type="match status" value="1"/>
</dbReference>
<dbReference type="PANTHER" id="PTHR45688">
    <property type="match status" value="1"/>
</dbReference>
<proteinExistence type="inferred from homology"/>
<evidence type="ECO:0000256" key="3">
    <source>
        <dbReference type="RuleBase" id="RU003560"/>
    </source>
</evidence>
<dbReference type="InterPro" id="IPR015422">
    <property type="entry name" value="PyrdxlP-dep_Trfase_small"/>
</dbReference>
<dbReference type="InterPro" id="IPR005814">
    <property type="entry name" value="Aminotrans_3"/>
</dbReference>
<evidence type="ECO:0000256" key="1">
    <source>
        <dbReference type="ARBA" id="ARBA00008954"/>
    </source>
</evidence>
<protein>
    <submittedName>
        <fullName evidence="4">Aminotransferase class III</fullName>
    </submittedName>
</protein>
<comment type="caution">
    <text evidence="4">The sequence shown here is derived from an EMBL/GenBank/DDBJ whole genome shotgun (WGS) entry which is preliminary data.</text>
</comment>
<dbReference type="GO" id="GO:0005739">
    <property type="term" value="C:mitochondrion"/>
    <property type="evidence" value="ECO:0007669"/>
    <property type="project" value="TreeGrafter"/>
</dbReference>